<dbReference type="Proteomes" id="UP000077628">
    <property type="component" value="Unassembled WGS sequence"/>
</dbReference>
<dbReference type="Gene3D" id="1.25.40.10">
    <property type="entry name" value="Tetratricopeptide repeat domain"/>
    <property type="match status" value="1"/>
</dbReference>
<evidence type="ECO:0000256" key="2">
    <source>
        <dbReference type="SAM" id="SignalP"/>
    </source>
</evidence>
<dbReference type="Pfam" id="PF14559">
    <property type="entry name" value="TPR_19"/>
    <property type="match status" value="1"/>
</dbReference>
<keyword evidence="1" id="KW-0802">TPR repeat</keyword>
<dbReference type="PROSITE" id="PS50293">
    <property type="entry name" value="TPR_REGION"/>
    <property type="match status" value="1"/>
</dbReference>
<dbReference type="PROSITE" id="PS50005">
    <property type="entry name" value="TPR"/>
    <property type="match status" value="2"/>
</dbReference>
<dbReference type="SUPFAM" id="SSF48452">
    <property type="entry name" value="TPR-like"/>
    <property type="match status" value="1"/>
</dbReference>
<keyword evidence="4" id="KW-1185">Reference proteome</keyword>
<accession>A0A177NKR1</accession>
<gene>
    <name evidence="3" type="ORF">A1355_05635</name>
</gene>
<reference evidence="4" key="1">
    <citation type="submission" date="2016-03" db="EMBL/GenBank/DDBJ databases">
        <authorList>
            <person name="Heylen K."/>
            <person name="De Vos P."/>
            <person name="Vekeman B."/>
        </authorList>
    </citation>
    <scope>NUCLEOTIDE SEQUENCE [LARGE SCALE GENOMIC DNA]</scope>
    <source>
        <strain evidence="4">R-45383</strain>
    </source>
</reference>
<dbReference type="SMART" id="SM00028">
    <property type="entry name" value="TPR"/>
    <property type="match status" value="2"/>
</dbReference>
<keyword evidence="2" id="KW-0732">Signal</keyword>
<feature type="chain" id="PRO_5008069256" evidence="2">
    <location>
        <begin position="22"/>
        <end position="193"/>
    </location>
</feature>
<proteinExistence type="predicted"/>
<dbReference type="STRING" id="702114.A1355_05635"/>
<dbReference type="InterPro" id="IPR019734">
    <property type="entry name" value="TPR_rpt"/>
</dbReference>
<dbReference type="OrthoDB" id="8527875at2"/>
<feature type="repeat" description="TPR" evidence="1">
    <location>
        <begin position="111"/>
        <end position="144"/>
    </location>
</feature>
<comment type="caution">
    <text evidence="3">The sequence shown here is derived from an EMBL/GenBank/DDBJ whole genome shotgun (WGS) entry which is preliminary data.</text>
</comment>
<feature type="repeat" description="TPR" evidence="1">
    <location>
        <begin position="145"/>
        <end position="178"/>
    </location>
</feature>
<organism evidence="3 4">
    <name type="scientific">Methylomonas koyamae</name>
    <dbReference type="NCBI Taxonomy" id="702114"/>
    <lineage>
        <taxon>Bacteria</taxon>
        <taxon>Pseudomonadati</taxon>
        <taxon>Pseudomonadota</taxon>
        <taxon>Gammaproteobacteria</taxon>
        <taxon>Methylococcales</taxon>
        <taxon>Methylococcaceae</taxon>
        <taxon>Methylomonas</taxon>
    </lineage>
</organism>
<evidence type="ECO:0000313" key="4">
    <source>
        <dbReference type="Proteomes" id="UP000077628"/>
    </source>
</evidence>
<protein>
    <submittedName>
        <fullName evidence="3">Uncharacterized protein</fullName>
    </submittedName>
</protein>
<sequence>MLLRSLLLIIALFGICPQAQSAWPTTDYDFARLPRFCWVRLKGKDTAEYQLWAKRIGPDIMHIHHYCEGLFSAMLARVERDPMEKRQLYKNSIGGFMYVEEHSSKNFAWRPRIHYEKGQVYEESGQIKEAIQEYQSAIKLNPKLALAYAALSDLAARSGRTDEAVEILRNGLEQKPDSKMLLRRMSKLKKNNK</sequence>
<dbReference type="RefSeq" id="WP_064028526.1">
    <property type="nucleotide sequence ID" value="NZ_LUUK01000167.1"/>
</dbReference>
<evidence type="ECO:0000256" key="1">
    <source>
        <dbReference type="PROSITE-ProRule" id="PRU00339"/>
    </source>
</evidence>
<feature type="signal peptide" evidence="2">
    <location>
        <begin position="1"/>
        <end position="21"/>
    </location>
</feature>
<dbReference type="InterPro" id="IPR011990">
    <property type="entry name" value="TPR-like_helical_dom_sf"/>
</dbReference>
<name>A0A177NKR1_9GAMM</name>
<dbReference type="EMBL" id="LUUK01000167">
    <property type="protein sequence ID" value="OAI18597.1"/>
    <property type="molecule type" value="Genomic_DNA"/>
</dbReference>
<evidence type="ECO:0000313" key="3">
    <source>
        <dbReference type="EMBL" id="OAI18597.1"/>
    </source>
</evidence>
<dbReference type="AlphaFoldDB" id="A0A177NKR1"/>